<reference evidence="8 9" key="1">
    <citation type="submission" date="2024-04" db="EMBL/GenBank/DDBJ databases">
        <authorList>
            <person name="Fracassetti M."/>
        </authorList>
    </citation>
    <scope>NUCLEOTIDE SEQUENCE [LARGE SCALE GENOMIC DNA]</scope>
</reference>
<evidence type="ECO:0000256" key="2">
    <source>
        <dbReference type="ARBA" id="ARBA00022723"/>
    </source>
</evidence>
<dbReference type="Pfam" id="PF01398">
    <property type="entry name" value="JAB"/>
    <property type="match status" value="1"/>
</dbReference>
<evidence type="ECO:0000256" key="5">
    <source>
        <dbReference type="ARBA" id="ARBA00022942"/>
    </source>
</evidence>
<evidence type="ECO:0000256" key="4">
    <source>
        <dbReference type="ARBA" id="ARBA00022833"/>
    </source>
</evidence>
<protein>
    <recommendedName>
        <fullName evidence="7">MPN domain-containing protein</fullName>
    </recommendedName>
</protein>
<gene>
    <name evidence="8" type="ORF">LTRI10_LOCUS26016</name>
</gene>
<dbReference type="Pfam" id="PF23594">
    <property type="entry name" value="RPN11_C"/>
    <property type="match status" value="1"/>
</dbReference>
<dbReference type="GO" id="GO:0006508">
    <property type="term" value="P:proteolysis"/>
    <property type="evidence" value="ECO:0007669"/>
    <property type="project" value="UniProtKB-KW"/>
</dbReference>
<accession>A0AAV2EFU0</accession>
<dbReference type="InterPro" id="IPR037518">
    <property type="entry name" value="MPN"/>
</dbReference>
<keyword evidence="2" id="KW-0479">Metal-binding</keyword>
<dbReference type="AlphaFoldDB" id="A0AAV2EFU0"/>
<evidence type="ECO:0000256" key="6">
    <source>
        <dbReference type="ARBA" id="ARBA00023049"/>
    </source>
</evidence>
<dbReference type="InterPro" id="IPR000555">
    <property type="entry name" value="JAMM/MPN+_dom"/>
</dbReference>
<sequence length="312" mass="34692">MAGIERLQRMLGGAGGGFGHPPTDGPAVDTSEQVYISSLALLKMLKHGRAGVPMEVMGLMLGEFVDEYTVRVVDVFAMPQSGTGVSVEAVDHVFQTNMLDMLKQTGRPEMVVGWYHSHPGFGCWLSGVDINTQQSFEALNQRAVAVVVDPIQSVRGKVVIDAFRLINPQTMMLGQEPRQTTSNLGNLNKPSIQALIHGLNRHYYSIAINYRKNELEEKMLLNLHKKKWTDGLTLRRFDGHSKTNEQTVQEMLNLAVKYNKAVQEEDELPPEKLAIANVGRQDAKKHLEEHVSNLMSSNIIQTLGTMLDTVVF</sequence>
<dbReference type="InterPro" id="IPR050242">
    <property type="entry name" value="JAMM_MPN+_peptidase_M67A"/>
</dbReference>
<evidence type="ECO:0000313" key="9">
    <source>
        <dbReference type="Proteomes" id="UP001497516"/>
    </source>
</evidence>
<keyword evidence="5" id="KW-0647">Proteasome</keyword>
<proteinExistence type="predicted"/>
<dbReference type="SMART" id="SM00232">
    <property type="entry name" value="JAB_MPN"/>
    <property type="match status" value="1"/>
</dbReference>
<dbReference type="PROSITE" id="PS50249">
    <property type="entry name" value="MPN"/>
    <property type="match status" value="1"/>
</dbReference>
<name>A0AAV2EFU0_9ROSI</name>
<dbReference type="InterPro" id="IPR056263">
    <property type="entry name" value="RPN11_C"/>
</dbReference>
<dbReference type="FunFam" id="3.40.140.10:FF:000001">
    <property type="entry name" value="26S proteasome non-ATPase regulatory subunit"/>
    <property type="match status" value="1"/>
</dbReference>
<dbReference type="GO" id="GO:0008237">
    <property type="term" value="F:metallopeptidase activity"/>
    <property type="evidence" value="ECO:0007669"/>
    <property type="project" value="UniProtKB-KW"/>
</dbReference>
<evidence type="ECO:0000313" key="8">
    <source>
        <dbReference type="EMBL" id="CAL1384841.1"/>
    </source>
</evidence>
<dbReference type="Gene3D" id="3.40.140.10">
    <property type="entry name" value="Cytidine Deaminase, domain 2"/>
    <property type="match status" value="1"/>
</dbReference>
<dbReference type="SUPFAM" id="SSF102712">
    <property type="entry name" value="JAB1/MPN domain"/>
    <property type="match status" value="1"/>
</dbReference>
<evidence type="ECO:0000256" key="1">
    <source>
        <dbReference type="ARBA" id="ARBA00022670"/>
    </source>
</evidence>
<dbReference type="GO" id="GO:0046872">
    <property type="term" value="F:metal ion binding"/>
    <property type="evidence" value="ECO:0007669"/>
    <property type="project" value="UniProtKB-KW"/>
</dbReference>
<evidence type="ECO:0000259" key="7">
    <source>
        <dbReference type="PROSITE" id="PS50249"/>
    </source>
</evidence>
<keyword evidence="1" id="KW-0645">Protease</keyword>
<evidence type="ECO:0000256" key="3">
    <source>
        <dbReference type="ARBA" id="ARBA00022801"/>
    </source>
</evidence>
<dbReference type="Proteomes" id="UP001497516">
    <property type="component" value="Chromosome 4"/>
</dbReference>
<dbReference type="CDD" id="cd08069">
    <property type="entry name" value="MPN_RPN11_CSN5"/>
    <property type="match status" value="1"/>
</dbReference>
<dbReference type="PANTHER" id="PTHR10410">
    <property type="entry name" value="EUKARYOTIC TRANSLATION INITIATION FACTOR 3 -RELATED"/>
    <property type="match status" value="1"/>
</dbReference>
<keyword evidence="3" id="KW-0378">Hydrolase</keyword>
<organism evidence="8 9">
    <name type="scientific">Linum trigynum</name>
    <dbReference type="NCBI Taxonomy" id="586398"/>
    <lineage>
        <taxon>Eukaryota</taxon>
        <taxon>Viridiplantae</taxon>
        <taxon>Streptophyta</taxon>
        <taxon>Embryophyta</taxon>
        <taxon>Tracheophyta</taxon>
        <taxon>Spermatophyta</taxon>
        <taxon>Magnoliopsida</taxon>
        <taxon>eudicotyledons</taxon>
        <taxon>Gunneridae</taxon>
        <taxon>Pentapetalae</taxon>
        <taxon>rosids</taxon>
        <taxon>fabids</taxon>
        <taxon>Malpighiales</taxon>
        <taxon>Linaceae</taxon>
        <taxon>Linum</taxon>
    </lineage>
</organism>
<dbReference type="GO" id="GO:0000502">
    <property type="term" value="C:proteasome complex"/>
    <property type="evidence" value="ECO:0007669"/>
    <property type="project" value="UniProtKB-KW"/>
</dbReference>
<dbReference type="EMBL" id="OZ034817">
    <property type="protein sequence ID" value="CAL1384841.1"/>
    <property type="molecule type" value="Genomic_DNA"/>
</dbReference>
<keyword evidence="6" id="KW-0482">Metalloprotease</keyword>
<feature type="domain" description="MPN" evidence="7">
    <location>
        <begin position="34"/>
        <end position="169"/>
    </location>
</feature>
<keyword evidence="9" id="KW-1185">Reference proteome</keyword>
<keyword evidence="4" id="KW-0862">Zinc</keyword>